<dbReference type="Gene3D" id="3.40.50.1220">
    <property type="entry name" value="TPP-binding domain"/>
    <property type="match status" value="1"/>
</dbReference>
<feature type="domain" description="Thiamine pyrophosphate enzyme TPP-binding" evidence="5">
    <location>
        <begin position="435"/>
        <end position="603"/>
    </location>
</feature>
<keyword evidence="4" id="KW-0496">Mitochondrion</keyword>
<protein>
    <submittedName>
        <fullName evidence="7">Thiamin diphosphate-binding protein</fullName>
    </submittedName>
</protein>
<comment type="similarity">
    <text evidence="2">Belongs to the TPP enzyme family.</text>
</comment>
<evidence type="ECO:0000256" key="2">
    <source>
        <dbReference type="ARBA" id="ARBA00007812"/>
    </source>
</evidence>
<dbReference type="GO" id="GO:0050660">
    <property type="term" value="F:flavin adenine dinucleotide binding"/>
    <property type="evidence" value="ECO:0007669"/>
    <property type="project" value="TreeGrafter"/>
</dbReference>
<evidence type="ECO:0000256" key="4">
    <source>
        <dbReference type="ARBA" id="ARBA00023128"/>
    </source>
</evidence>
<dbReference type="InParanoid" id="A0A1B7MWJ6"/>
<name>A0A1B7MWJ6_9AGAM</name>
<evidence type="ECO:0000256" key="3">
    <source>
        <dbReference type="ARBA" id="ARBA00023052"/>
    </source>
</evidence>
<dbReference type="Proteomes" id="UP000092154">
    <property type="component" value="Unassembled WGS sequence"/>
</dbReference>
<accession>A0A1B7MWJ6</accession>
<dbReference type="PANTHER" id="PTHR18968">
    <property type="entry name" value="THIAMINE PYROPHOSPHATE ENZYMES"/>
    <property type="match status" value="1"/>
</dbReference>
<sequence>MYTTSSVFLHTLAQVGITHAFVNWGSDHPALLEDLERQRVEQGKTVVEIVTCPNEMVALSAAHGFVQVTGRPAAVIVHVDVGTQALAGAVHNACRAKVPILVFAGASPSTMEGELKGSRNEWIHWMQDPPDQPAIVRQYMRFTAQINAPENVPQLIRRALQIATSEPKGPVYLWARREVMEKEVDESLFNAPASLYKWPSIDPTGLSPSAVNIIGDALSRAINPLIITSHIGRNPAAAASLEILSRLMAIPIFVTCASTTNVSLSHPFFVGVSYLAPGTHTPLLKIADVVLVIDAEVPWIPMNKDKQGNFERPSDDARIFVLDSGDPLKEATGMEHAAGVAELVCCANAETALAQLLNSGSTGTTTGFYARSKSTKARHDSFIESLRWAEALTPAANMPYTLPRILGALRRVVENKLPDPASTLYLNESITNSVVTWTHLHPDVPEGMLSSGGSSLGWALGASVGAVLGGAKVGKGAGQMGYELVVNIVGDGTFLFCVPASAFWMARRYQTPFLTIVLNNGGWNSPKLSMLGVHPEGYGSKVKGNQLTVGFGPDMPDYVGIAVAATGGWAWGKRVAAGDPLEETMAEAVRIVVEERRCAIVECILENI</sequence>
<dbReference type="GO" id="GO:0005739">
    <property type="term" value="C:mitochondrion"/>
    <property type="evidence" value="ECO:0007669"/>
    <property type="project" value="UniProtKB-SubCell"/>
</dbReference>
<dbReference type="PANTHER" id="PTHR18968:SF164">
    <property type="entry name" value="PYRUVATE DECARBOXYLASE"/>
    <property type="match status" value="1"/>
</dbReference>
<dbReference type="SUPFAM" id="SSF52467">
    <property type="entry name" value="DHS-like NAD/FAD-binding domain"/>
    <property type="match status" value="1"/>
</dbReference>
<evidence type="ECO:0000259" key="5">
    <source>
        <dbReference type="Pfam" id="PF02775"/>
    </source>
</evidence>
<evidence type="ECO:0000313" key="7">
    <source>
        <dbReference type="EMBL" id="OAX36986.1"/>
    </source>
</evidence>
<dbReference type="STRING" id="1314800.A0A1B7MWJ6"/>
<proteinExistence type="inferred from homology"/>
<dbReference type="Gene3D" id="3.40.50.970">
    <property type="match status" value="2"/>
</dbReference>
<dbReference type="NCBIfam" id="NF006203">
    <property type="entry name" value="PRK08327.1"/>
    <property type="match status" value="1"/>
</dbReference>
<organism evidence="7 8">
    <name type="scientific">Rhizopogon vinicolor AM-OR11-026</name>
    <dbReference type="NCBI Taxonomy" id="1314800"/>
    <lineage>
        <taxon>Eukaryota</taxon>
        <taxon>Fungi</taxon>
        <taxon>Dikarya</taxon>
        <taxon>Basidiomycota</taxon>
        <taxon>Agaricomycotina</taxon>
        <taxon>Agaricomycetes</taxon>
        <taxon>Agaricomycetidae</taxon>
        <taxon>Boletales</taxon>
        <taxon>Suillineae</taxon>
        <taxon>Rhizopogonaceae</taxon>
        <taxon>Rhizopogon</taxon>
    </lineage>
</organism>
<keyword evidence="3" id="KW-0786">Thiamine pyrophosphate</keyword>
<dbReference type="GO" id="GO:0009099">
    <property type="term" value="P:L-valine biosynthetic process"/>
    <property type="evidence" value="ECO:0007669"/>
    <property type="project" value="TreeGrafter"/>
</dbReference>
<dbReference type="CDD" id="cd07035">
    <property type="entry name" value="TPP_PYR_POX_like"/>
    <property type="match status" value="1"/>
</dbReference>
<reference evidence="7 8" key="1">
    <citation type="submission" date="2016-06" db="EMBL/GenBank/DDBJ databases">
        <title>Comparative genomics of the ectomycorrhizal sister species Rhizopogon vinicolor and Rhizopogon vesiculosus (Basidiomycota: Boletales) reveals a divergence of the mating type B locus.</title>
        <authorList>
            <consortium name="DOE Joint Genome Institute"/>
            <person name="Mujic A.B."/>
            <person name="Kuo A."/>
            <person name="Tritt A."/>
            <person name="Lipzen A."/>
            <person name="Chen C."/>
            <person name="Johnson J."/>
            <person name="Sharma A."/>
            <person name="Barry K."/>
            <person name="Grigoriev I.V."/>
            <person name="Spatafora J.W."/>
        </authorList>
    </citation>
    <scope>NUCLEOTIDE SEQUENCE [LARGE SCALE GENOMIC DNA]</scope>
    <source>
        <strain evidence="7 8">AM-OR11-026</strain>
    </source>
</reference>
<evidence type="ECO:0000259" key="6">
    <source>
        <dbReference type="Pfam" id="PF02776"/>
    </source>
</evidence>
<dbReference type="InterPro" id="IPR029061">
    <property type="entry name" value="THDP-binding"/>
</dbReference>
<dbReference type="InterPro" id="IPR011766">
    <property type="entry name" value="TPP_enzyme_TPP-bd"/>
</dbReference>
<dbReference type="GO" id="GO:0030976">
    <property type="term" value="F:thiamine pyrophosphate binding"/>
    <property type="evidence" value="ECO:0007669"/>
    <property type="project" value="InterPro"/>
</dbReference>
<dbReference type="InterPro" id="IPR029035">
    <property type="entry name" value="DHS-like_NAD/FAD-binding_dom"/>
</dbReference>
<evidence type="ECO:0000313" key="8">
    <source>
        <dbReference type="Proteomes" id="UP000092154"/>
    </source>
</evidence>
<comment type="subcellular location">
    <subcellularLocation>
        <location evidence="1">Mitochondrion</location>
    </subcellularLocation>
</comment>
<dbReference type="OrthoDB" id="2867507at2759"/>
<dbReference type="GO" id="GO:0005948">
    <property type="term" value="C:acetolactate synthase complex"/>
    <property type="evidence" value="ECO:0007669"/>
    <property type="project" value="TreeGrafter"/>
</dbReference>
<dbReference type="InterPro" id="IPR012001">
    <property type="entry name" value="Thiamin_PyroP_enz_TPP-bd_dom"/>
</dbReference>
<keyword evidence="8" id="KW-1185">Reference proteome</keyword>
<dbReference type="InterPro" id="IPR045229">
    <property type="entry name" value="TPP_enz"/>
</dbReference>
<dbReference type="Pfam" id="PF02775">
    <property type="entry name" value="TPP_enzyme_C"/>
    <property type="match status" value="1"/>
</dbReference>
<dbReference type="AlphaFoldDB" id="A0A1B7MWJ6"/>
<dbReference type="SUPFAM" id="SSF52518">
    <property type="entry name" value="Thiamin diphosphate-binding fold (THDP-binding)"/>
    <property type="match status" value="2"/>
</dbReference>
<evidence type="ECO:0000256" key="1">
    <source>
        <dbReference type="ARBA" id="ARBA00004173"/>
    </source>
</evidence>
<dbReference type="Pfam" id="PF02776">
    <property type="entry name" value="TPP_enzyme_N"/>
    <property type="match status" value="1"/>
</dbReference>
<dbReference type="EMBL" id="KV448380">
    <property type="protein sequence ID" value="OAX36986.1"/>
    <property type="molecule type" value="Genomic_DNA"/>
</dbReference>
<gene>
    <name evidence="7" type="ORF">K503DRAFT_801598</name>
</gene>
<dbReference type="GO" id="GO:0009097">
    <property type="term" value="P:isoleucine biosynthetic process"/>
    <property type="evidence" value="ECO:0007669"/>
    <property type="project" value="TreeGrafter"/>
</dbReference>
<dbReference type="GO" id="GO:0003984">
    <property type="term" value="F:acetolactate synthase activity"/>
    <property type="evidence" value="ECO:0007669"/>
    <property type="project" value="TreeGrafter"/>
</dbReference>
<feature type="domain" description="Thiamine pyrophosphate enzyme N-terminal TPP-binding" evidence="6">
    <location>
        <begin position="3"/>
        <end position="134"/>
    </location>
</feature>